<evidence type="ECO:0000256" key="9">
    <source>
        <dbReference type="ARBA" id="ARBA00023159"/>
    </source>
</evidence>
<dbReference type="AlphaFoldDB" id="A0AAW1IMG6"/>
<evidence type="ECO:0000256" key="7">
    <source>
        <dbReference type="ARBA" id="ARBA00023015"/>
    </source>
</evidence>
<comment type="function">
    <text evidence="1">Transcriptional activator that specifically binds 5'-GATA-3' or 5'-GAT-3' motifs within gene promoters.</text>
</comment>
<feature type="domain" description="Tify" evidence="17">
    <location>
        <begin position="83"/>
        <end position="118"/>
    </location>
</feature>
<evidence type="ECO:0000256" key="14">
    <source>
        <dbReference type="SAM" id="MobiDB-lite"/>
    </source>
</evidence>
<evidence type="ECO:0000256" key="3">
    <source>
        <dbReference type="ARBA" id="ARBA00007722"/>
    </source>
</evidence>
<dbReference type="InterPro" id="IPR010402">
    <property type="entry name" value="CCT_domain"/>
</dbReference>
<gene>
    <name evidence="18" type="ORF">RND81_09G139000</name>
</gene>
<evidence type="ECO:0000256" key="13">
    <source>
        <dbReference type="PROSITE-ProRule" id="PRU00357"/>
    </source>
</evidence>
<dbReference type="InterPro" id="IPR045280">
    <property type="entry name" value="TIFY-like"/>
</dbReference>
<evidence type="ECO:0000256" key="6">
    <source>
        <dbReference type="ARBA" id="ARBA00022833"/>
    </source>
</evidence>
<dbReference type="CDD" id="cd00202">
    <property type="entry name" value="ZnF_GATA"/>
    <property type="match status" value="1"/>
</dbReference>
<keyword evidence="19" id="KW-1185">Reference proteome</keyword>
<dbReference type="PROSITE" id="PS00344">
    <property type="entry name" value="GATA_ZN_FINGER_1"/>
    <property type="match status" value="1"/>
</dbReference>
<evidence type="ECO:0000256" key="12">
    <source>
        <dbReference type="PROSITE-ProRule" id="PRU00094"/>
    </source>
</evidence>
<dbReference type="SMART" id="SM00401">
    <property type="entry name" value="ZnF_GATA"/>
    <property type="match status" value="1"/>
</dbReference>
<keyword evidence="6" id="KW-0862">Zinc</keyword>
<dbReference type="SMART" id="SM00979">
    <property type="entry name" value="TIFY"/>
    <property type="match status" value="1"/>
</dbReference>
<evidence type="ECO:0000256" key="8">
    <source>
        <dbReference type="ARBA" id="ARBA00023125"/>
    </source>
</evidence>
<feature type="domain" description="GATA-type" evidence="15">
    <location>
        <begin position="212"/>
        <end position="268"/>
    </location>
</feature>
<name>A0AAW1IMG6_SAPOF</name>
<dbReference type="PROSITE" id="PS50114">
    <property type="entry name" value="GATA_ZN_FINGER_2"/>
    <property type="match status" value="1"/>
</dbReference>
<dbReference type="EMBL" id="JBDFQZ010000009">
    <property type="protein sequence ID" value="KAK9690584.1"/>
    <property type="molecule type" value="Genomic_DNA"/>
</dbReference>
<dbReference type="InterPro" id="IPR013088">
    <property type="entry name" value="Znf_NHR/GATA"/>
</dbReference>
<evidence type="ECO:0000256" key="2">
    <source>
        <dbReference type="ARBA" id="ARBA00004123"/>
    </source>
</evidence>
<dbReference type="PROSITE" id="PS51320">
    <property type="entry name" value="TIFY"/>
    <property type="match status" value="1"/>
</dbReference>
<dbReference type="PROSITE" id="PS51017">
    <property type="entry name" value="CCT"/>
    <property type="match status" value="1"/>
</dbReference>
<comment type="similarity">
    <text evidence="3">Belongs to the type IV zinc-finger family. Class C subfamily.</text>
</comment>
<dbReference type="Pfam" id="PF06200">
    <property type="entry name" value="tify"/>
    <property type="match status" value="1"/>
</dbReference>
<dbReference type="Pfam" id="PF06203">
    <property type="entry name" value="CCT"/>
    <property type="match status" value="1"/>
</dbReference>
<dbReference type="Proteomes" id="UP001443914">
    <property type="component" value="Unassembled WGS sequence"/>
</dbReference>
<organism evidence="18 19">
    <name type="scientific">Saponaria officinalis</name>
    <name type="common">Common soapwort</name>
    <name type="synonym">Lychnis saponaria</name>
    <dbReference type="NCBI Taxonomy" id="3572"/>
    <lineage>
        <taxon>Eukaryota</taxon>
        <taxon>Viridiplantae</taxon>
        <taxon>Streptophyta</taxon>
        <taxon>Embryophyta</taxon>
        <taxon>Tracheophyta</taxon>
        <taxon>Spermatophyta</taxon>
        <taxon>Magnoliopsida</taxon>
        <taxon>eudicotyledons</taxon>
        <taxon>Gunneridae</taxon>
        <taxon>Pentapetalae</taxon>
        <taxon>Caryophyllales</taxon>
        <taxon>Caryophyllaceae</taxon>
        <taxon>Caryophylleae</taxon>
        <taxon>Saponaria</taxon>
    </lineage>
</organism>
<feature type="compositionally biased region" description="Acidic residues" evidence="14">
    <location>
        <begin position="38"/>
        <end position="49"/>
    </location>
</feature>
<feature type="region of interest" description="Disordered" evidence="14">
    <location>
        <begin position="125"/>
        <end position="145"/>
    </location>
</feature>
<evidence type="ECO:0000313" key="19">
    <source>
        <dbReference type="Proteomes" id="UP001443914"/>
    </source>
</evidence>
<keyword evidence="8" id="KW-0238">DNA-binding</keyword>
<keyword evidence="9" id="KW-0010">Activator</keyword>
<dbReference type="EMBL" id="JBDFQZ010000009">
    <property type="protein sequence ID" value="KAK9690583.1"/>
    <property type="molecule type" value="Genomic_DNA"/>
</dbReference>
<dbReference type="PANTHER" id="PTHR46125:SF15">
    <property type="entry name" value="GATA TRANSCRIPTION FACTOR 19-LIKE ISOFORM X1"/>
    <property type="match status" value="1"/>
</dbReference>
<dbReference type="SUPFAM" id="SSF57716">
    <property type="entry name" value="Glucocorticoid receptor-like (DNA-binding domain)"/>
    <property type="match status" value="1"/>
</dbReference>
<dbReference type="Pfam" id="PF00320">
    <property type="entry name" value="GATA"/>
    <property type="match status" value="1"/>
</dbReference>
<dbReference type="GO" id="GO:0043565">
    <property type="term" value="F:sequence-specific DNA binding"/>
    <property type="evidence" value="ECO:0007669"/>
    <property type="project" value="InterPro"/>
</dbReference>
<proteinExistence type="inferred from homology"/>
<keyword evidence="10" id="KW-0804">Transcription</keyword>
<keyword evidence="7" id="KW-0805">Transcription regulation</keyword>
<feature type="domain" description="CCT" evidence="16">
    <location>
        <begin position="150"/>
        <end position="192"/>
    </location>
</feature>
<evidence type="ECO:0000259" key="16">
    <source>
        <dbReference type="PROSITE" id="PS51017"/>
    </source>
</evidence>
<dbReference type="GO" id="GO:0008270">
    <property type="term" value="F:zinc ion binding"/>
    <property type="evidence" value="ECO:0007669"/>
    <property type="project" value="UniProtKB-KW"/>
</dbReference>
<keyword evidence="5 12" id="KW-0863">Zinc-finger</keyword>
<dbReference type="InterPro" id="IPR010399">
    <property type="entry name" value="Tify_dom"/>
</dbReference>
<comment type="subcellular location">
    <subcellularLocation>
        <location evidence="2 13">Nucleus</location>
    </subcellularLocation>
</comment>
<dbReference type="GO" id="GO:0006355">
    <property type="term" value="P:regulation of DNA-templated transcription"/>
    <property type="evidence" value="ECO:0007669"/>
    <property type="project" value="InterPro"/>
</dbReference>
<keyword evidence="11 13" id="KW-0539">Nucleus</keyword>
<dbReference type="GO" id="GO:0005634">
    <property type="term" value="C:nucleus"/>
    <property type="evidence" value="ECO:0007669"/>
    <property type="project" value="UniProtKB-SubCell"/>
</dbReference>
<accession>A0AAW1IMG6</accession>
<evidence type="ECO:0000256" key="10">
    <source>
        <dbReference type="ARBA" id="ARBA00023163"/>
    </source>
</evidence>
<evidence type="ECO:0000256" key="5">
    <source>
        <dbReference type="ARBA" id="ARBA00022771"/>
    </source>
</evidence>
<sequence>MDVANGRHNRDDDRHRRNHLYHHHHHHTVAITEVDDINPDGDDMSDDEYAAASGGDEVDASSARVSIAVPGSVNKARVSASSTSRRASELTIAFEGEVYVFPAVTPDKVQAVLVLLGGCDTSTSAPTPEFPQQHKTTLDDPTSDEKVSQRIASLVRFREKRKERCFDKKIRYTCRKEVALRMNRKNGQFVSVSDRYKIAASNWDPSNGTPPESVPRICQHCGISEKSTPAMRRGPDGPRTLCNACGLMWANKGTLRDLTRPVRNIPFQGVPSIPGDVKPFRMMEQGHNSGRDMQGSPEDAKPVTSDSGKTLTRETEQDLDDDDVTNDSVVSLRNTSVNTT</sequence>
<dbReference type="InterPro" id="IPR000679">
    <property type="entry name" value="Znf_GATA"/>
</dbReference>
<keyword evidence="4" id="KW-0479">Metal-binding</keyword>
<dbReference type="Gene3D" id="3.30.50.10">
    <property type="entry name" value="Erythroid Transcription Factor GATA-1, subunit A"/>
    <property type="match status" value="1"/>
</dbReference>
<evidence type="ECO:0000259" key="15">
    <source>
        <dbReference type="PROSITE" id="PS50114"/>
    </source>
</evidence>
<feature type="region of interest" description="Disordered" evidence="14">
    <location>
        <begin position="276"/>
        <end position="340"/>
    </location>
</feature>
<comment type="caution">
    <text evidence="18">The sequence shown here is derived from an EMBL/GenBank/DDBJ whole genome shotgun (WGS) entry which is preliminary data.</text>
</comment>
<protein>
    <submittedName>
        <fullName evidence="18">Uncharacterized protein</fullName>
    </submittedName>
</protein>
<evidence type="ECO:0000313" key="18">
    <source>
        <dbReference type="EMBL" id="KAK9690583.1"/>
    </source>
</evidence>
<feature type="region of interest" description="Disordered" evidence="14">
    <location>
        <begin position="38"/>
        <end position="61"/>
    </location>
</feature>
<evidence type="ECO:0000256" key="4">
    <source>
        <dbReference type="ARBA" id="ARBA00022723"/>
    </source>
</evidence>
<dbReference type="PANTHER" id="PTHR46125">
    <property type="entry name" value="GATA TRANSCRIPTION FACTOR 28"/>
    <property type="match status" value="1"/>
</dbReference>
<evidence type="ECO:0000259" key="17">
    <source>
        <dbReference type="PROSITE" id="PS51320"/>
    </source>
</evidence>
<reference evidence="18 19" key="1">
    <citation type="submission" date="2024-03" db="EMBL/GenBank/DDBJ databases">
        <title>WGS assembly of Saponaria officinalis var. Norfolk2.</title>
        <authorList>
            <person name="Jenkins J."/>
            <person name="Shu S."/>
            <person name="Grimwood J."/>
            <person name="Barry K."/>
            <person name="Goodstein D."/>
            <person name="Schmutz J."/>
            <person name="Leebens-Mack J."/>
            <person name="Osbourn A."/>
        </authorList>
    </citation>
    <scope>NUCLEOTIDE SEQUENCE [LARGE SCALE GENOMIC DNA]</scope>
    <source>
        <strain evidence="19">cv. Norfolk2</strain>
        <strain evidence="18">JIC</strain>
        <tissue evidence="18">Leaf</tissue>
    </source>
</reference>
<evidence type="ECO:0000256" key="1">
    <source>
        <dbReference type="ARBA" id="ARBA00002206"/>
    </source>
</evidence>
<evidence type="ECO:0000256" key="11">
    <source>
        <dbReference type="ARBA" id="ARBA00023242"/>
    </source>
</evidence>